<evidence type="ECO:0000313" key="4">
    <source>
        <dbReference type="EMBL" id="PWD52528.1"/>
    </source>
</evidence>
<dbReference type="GO" id="GO:0003700">
    <property type="term" value="F:DNA-binding transcription factor activity"/>
    <property type="evidence" value="ECO:0007669"/>
    <property type="project" value="TreeGrafter"/>
</dbReference>
<accession>A0A2U1ZZX0</accession>
<dbReference type="PANTHER" id="PTHR30055:SF226">
    <property type="entry name" value="HTH-TYPE TRANSCRIPTIONAL REGULATOR PKSA"/>
    <property type="match status" value="1"/>
</dbReference>
<dbReference type="InterPro" id="IPR050109">
    <property type="entry name" value="HTH-type_TetR-like_transc_reg"/>
</dbReference>
<name>A0A2U1ZZX0_9MICO</name>
<keyword evidence="1 2" id="KW-0238">DNA-binding</keyword>
<dbReference type="GO" id="GO:0000976">
    <property type="term" value="F:transcription cis-regulatory region binding"/>
    <property type="evidence" value="ECO:0007669"/>
    <property type="project" value="TreeGrafter"/>
</dbReference>
<comment type="caution">
    <text evidence="4">The sequence shown here is derived from an EMBL/GenBank/DDBJ whole genome shotgun (WGS) entry which is preliminary data.</text>
</comment>
<feature type="DNA-binding region" description="H-T-H motif" evidence="2">
    <location>
        <begin position="36"/>
        <end position="55"/>
    </location>
</feature>
<dbReference type="PRINTS" id="PR00455">
    <property type="entry name" value="HTHTETR"/>
</dbReference>
<evidence type="ECO:0000259" key="3">
    <source>
        <dbReference type="PROSITE" id="PS50977"/>
    </source>
</evidence>
<dbReference type="InterPro" id="IPR036271">
    <property type="entry name" value="Tet_transcr_reg_TetR-rel_C_sf"/>
</dbReference>
<sequence>MEYGTDRAAEPAGGKREEIVQAATRLIAERGYKRASLAQVAAQVGLTAPGLLHYFPTKDHLLLAVLGERTSKSASRSQVPQGRPETTGDLASVLATLARTVEQNARQPLLTQLHSVIVADSLTEGHAAKEPMRRRYREARSRVAAPLAADASLEGDVDRAPAIAALILAALDGLQIQWLLDPDAVDMQASFAVLEEALLGLRKDDDDR</sequence>
<dbReference type="OrthoDB" id="7505659at2"/>
<dbReference type="Proteomes" id="UP000245166">
    <property type="component" value="Unassembled WGS sequence"/>
</dbReference>
<evidence type="ECO:0000256" key="2">
    <source>
        <dbReference type="PROSITE-ProRule" id="PRU00335"/>
    </source>
</evidence>
<protein>
    <submittedName>
        <fullName evidence="4">TetR family transcriptional regulator</fullName>
    </submittedName>
</protein>
<dbReference type="AlphaFoldDB" id="A0A2U1ZZX0"/>
<dbReference type="Pfam" id="PF00440">
    <property type="entry name" value="TetR_N"/>
    <property type="match status" value="1"/>
</dbReference>
<evidence type="ECO:0000256" key="1">
    <source>
        <dbReference type="ARBA" id="ARBA00023125"/>
    </source>
</evidence>
<reference evidence="4 5" key="1">
    <citation type="submission" date="2018-03" db="EMBL/GenBank/DDBJ databases">
        <title>Genome assembly of novel Miniimonas species PCH200.</title>
        <authorList>
            <person name="Thakur V."/>
            <person name="Kumar V."/>
            <person name="Singh D."/>
        </authorList>
    </citation>
    <scope>NUCLEOTIDE SEQUENCE [LARGE SCALE GENOMIC DNA]</scope>
    <source>
        <strain evidence="4 5">PCH200</strain>
    </source>
</reference>
<dbReference type="SUPFAM" id="SSF48498">
    <property type="entry name" value="Tetracyclin repressor-like, C-terminal domain"/>
    <property type="match status" value="1"/>
</dbReference>
<keyword evidence="5" id="KW-1185">Reference proteome</keyword>
<dbReference type="SUPFAM" id="SSF46689">
    <property type="entry name" value="Homeodomain-like"/>
    <property type="match status" value="1"/>
</dbReference>
<dbReference type="PROSITE" id="PS50977">
    <property type="entry name" value="HTH_TETR_2"/>
    <property type="match status" value="1"/>
</dbReference>
<dbReference type="Gene3D" id="1.10.357.10">
    <property type="entry name" value="Tetracycline Repressor, domain 2"/>
    <property type="match status" value="1"/>
</dbReference>
<proteinExistence type="predicted"/>
<feature type="domain" description="HTH tetR-type" evidence="3">
    <location>
        <begin position="13"/>
        <end position="73"/>
    </location>
</feature>
<dbReference type="InterPro" id="IPR009057">
    <property type="entry name" value="Homeodomain-like_sf"/>
</dbReference>
<dbReference type="PANTHER" id="PTHR30055">
    <property type="entry name" value="HTH-TYPE TRANSCRIPTIONAL REGULATOR RUTR"/>
    <property type="match status" value="1"/>
</dbReference>
<gene>
    <name evidence="4" type="ORF">C8046_12245</name>
</gene>
<dbReference type="InterPro" id="IPR001647">
    <property type="entry name" value="HTH_TetR"/>
</dbReference>
<dbReference type="EMBL" id="PYHR01000002">
    <property type="protein sequence ID" value="PWD52528.1"/>
    <property type="molecule type" value="Genomic_DNA"/>
</dbReference>
<organism evidence="4 5">
    <name type="scientific">Serinibacter arcticus</name>
    <dbReference type="NCBI Taxonomy" id="1655435"/>
    <lineage>
        <taxon>Bacteria</taxon>
        <taxon>Bacillati</taxon>
        <taxon>Actinomycetota</taxon>
        <taxon>Actinomycetes</taxon>
        <taxon>Micrococcales</taxon>
        <taxon>Beutenbergiaceae</taxon>
        <taxon>Serinibacter</taxon>
    </lineage>
</organism>
<evidence type="ECO:0000313" key="5">
    <source>
        <dbReference type="Proteomes" id="UP000245166"/>
    </source>
</evidence>